<dbReference type="InterPro" id="IPR003382">
    <property type="entry name" value="Flavoprotein"/>
</dbReference>
<evidence type="ECO:0000259" key="1">
    <source>
        <dbReference type="Pfam" id="PF02441"/>
    </source>
</evidence>
<protein>
    <recommendedName>
        <fullName evidence="1">Flavoprotein domain-containing protein</fullName>
    </recommendedName>
</protein>
<accession>A0ABS6E2B8</accession>
<keyword evidence="3" id="KW-1185">Reference proteome</keyword>
<dbReference type="Pfam" id="PF02441">
    <property type="entry name" value="Flavoprotein"/>
    <property type="match status" value="1"/>
</dbReference>
<dbReference type="RefSeq" id="WP_216516561.1">
    <property type="nucleotide sequence ID" value="NZ_JAHLPM010000002.1"/>
</dbReference>
<dbReference type="EMBL" id="JAHLPM010000002">
    <property type="protein sequence ID" value="MBU5436939.1"/>
    <property type="molecule type" value="Genomic_DNA"/>
</dbReference>
<evidence type="ECO:0000313" key="2">
    <source>
        <dbReference type="EMBL" id="MBU5436939.1"/>
    </source>
</evidence>
<name>A0ABS6E2B8_9FIRM</name>
<organism evidence="2 3">
    <name type="scientific">Tissierella simiarum</name>
    <dbReference type="NCBI Taxonomy" id="2841534"/>
    <lineage>
        <taxon>Bacteria</taxon>
        <taxon>Bacillati</taxon>
        <taxon>Bacillota</taxon>
        <taxon>Tissierellia</taxon>
        <taxon>Tissierellales</taxon>
        <taxon>Tissierellaceae</taxon>
        <taxon>Tissierella</taxon>
    </lineage>
</organism>
<gene>
    <name evidence="2" type="ORF">KQI42_02895</name>
</gene>
<comment type="caution">
    <text evidence="2">The sequence shown here is derived from an EMBL/GenBank/DDBJ whole genome shotgun (WGS) entry which is preliminary data.</text>
</comment>
<dbReference type="Proteomes" id="UP000749471">
    <property type="component" value="Unassembled WGS sequence"/>
</dbReference>
<evidence type="ECO:0000313" key="3">
    <source>
        <dbReference type="Proteomes" id="UP000749471"/>
    </source>
</evidence>
<reference evidence="2 3" key="1">
    <citation type="submission" date="2021-06" db="EMBL/GenBank/DDBJ databases">
        <authorList>
            <person name="Sun Q."/>
            <person name="Li D."/>
        </authorList>
    </citation>
    <scope>NUCLEOTIDE SEQUENCE [LARGE SCALE GENOMIC DNA]</scope>
    <source>
        <strain evidence="2 3">MSJ-40</strain>
    </source>
</reference>
<sequence length="246" mass="28145">MNKNRLTLNVLDSISKKINKSNSLNSNNKVLILITGSFFELDEKIKELKRLKGNNIDISLGFSFMAEKILDINNIIDSLNPLKVYREEDIFNIHNIIKDYSKIVVPNITINTISKVSLGMVDSFVSNLIWSFLYMNKEVYIDFTSLKTYMGEPCKNAEIDTMIDDYTSKVKKMGGLEIEKGNYLEKIFYGENMSGKIDSLNKVITERDIMNYSNTNKFILVPKGTILTPLAKDRAKERGIEIKIET</sequence>
<proteinExistence type="predicted"/>
<feature type="domain" description="Flavoprotein" evidence="1">
    <location>
        <begin position="29"/>
        <end position="141"/>
    </location>
</feature>